<dbReference type="Pfam" id="PF00378">
    <property type="entry name" value="ECH_1"/>
    <property type="match status" value="1"/>
</dbReference>
<dbReference type="Gene3D" id="3.90.226.10">
    <property type="entry name" value="2-enoyl-CoA Hydratase, Chain A, domain 1"/>
    <property type="match status" value="1"/>
</dbReference>
<dbReference type="InterPro" id="IPR029045">
    <property type="entry name" value="ClpP/crotonase-like_dom_sf"/>
</dbReference>
<reference evidence="2 3" key="1">
    <citation type="submission" date="2017-06" db="EMBL/GenBank/DDBJ databases">
        <title>Complete Genome Sequence of the Soil Carbazole-Degrading Bacterium Nocardioides aromaticivorans IC177.</title>
        <authorList>
            <person name="Vejarano F."/>
            <person name="Suzuki-Minakuchi C."/>
            <person name="Ohtsubo Y."/>
            <person name="Tsuda M."/>
            <person name="Okada K."/>
            <person name="Nojiri H."/>
        </authorList>
    </citation>
    <scope>NUCLEOTIDE SEQUENCE [LARGE SCALE GENOMIC DNA]</scope>
    <source>
        <strain evidence="2 3">IC177</strain>
    </source>
</reference>
<evidence type="ECO:0000256" key="1">
    <source>
        <dbReference type="ARBA" id="ARBA00005254"/>
    </source>
</evidence>
<protein>
    <submittedName>
        <fullName evidence="2">Enoyl-CoA hydratase</fullName>
    </submittedName>
</protein>
<dbReference type="RefSeq" id="WP_207008811.1">
    <property type="nucleotide sequence ID" value="NZ_CP022295.1"/>
</dbReference>
<evidence type="ECO:0000313" key="2">
    <source>
        <dbReference type="EMBL" id="QSR24851.1"/>
    </source>
</evidence>
<dbReference type="InterPro" id="IPR051683">
    <property type="entry name" value="Enoyl-CoA_Hydratase/Isomerase"/>
</dbReference>
<dbReference type="InterPro" id="IPR001753">
    <property type="entry name" value="Enoyl-CoA_hydra/iso"/>
</dbReference>
<evidence type="ECO:0000313" key="3">
    <source>
        <dbReference type="Proteomes" id="UP000662818"/>
    </source>
</evidence>
<keyword evidence="3" id="KW-1185">Reference proteome</keyword>
<dbReference type="Proteomes" id="UP000662818">
    <property type="component" value="Chromosome"/>
</dbReference>
<dbReference type="SUPFAM" id="SSF52096">
    <property type="entry name" value="ClpP/crotonase"/>
    <property type="match status" value="1"/>
</dbReference>
<gene>
    <name evidence="2" type="ORF">CFH99_04380</name>
</gene>
<accession>A0ABX7PG27</accession>
<comment type="similarity">
    <text evidence="1">Belongs to the enoyl-CoA hydratase/isomerase family.</text>
</comment>
<dbReference type="PANTHER" id="PTHR42964">
    <property type="entry name" value="ENOYL-COA HYDRATASE"/>
    <property type="match status" value="1"/>
</dbReference>
<dbReference type="EMBL" id="CP022295">
    <property type="protein sequence ID" value="QSR24851.1"/>
    <property type="molecule type" value="Genomic_DNA"/>
</dbReference>
<dbReference type="PANTHER" id="PTHR42964:SF1">
    <property type="entry name" value="POLYKETIDE BIOSYNTHESIS ENOYL-COA HYDRATASE PKSH-RELATED"/>
    <property type="match status" value="1"/>
</dbReference>
<organism evidence="2 3">
    <name type="scientific">Nocardioides aromaticivorans</name>
    <dbReference type="NCBI Taxonomy" id="200618"/>
    <lineage>
        <taxon>Bacteria</taxon>
        <taxon>Bacillati</taxon>
        <taxon>Actinomycetota</taxon>
        <taxon>Actinomycetes</taxon>
        <taxon>Propionibacteriales</taxon>
        <taxon>Nocardioidaceae</taxon>
        <taxon>Nocardioides</taxon>
    </lineage>
</organism>
<name>A0ABX7PG27_9ACTN</name>
<dbReference type="CDD" id="cd06558">
    <property type="entry name" value="crotonase-like"/>
    <property type="match status" value="1"/>
</dbReference>
<proteinExistence type="inferred from homology"/>
<sequence>MSDAIKVDDRGAVRRVVLNRPEQLNAMDVELLDHLVAALDACAHDDAVRVVVLTGAGRAFCAGGDLNAMAAGRDAMTPGHELATLRRHARAAELLRSMPAVTIAAVNGACAGAGLGLAAAADLRIAAESAVFRSAFLTAGLSGDFGTAWSLSRLLGEAAARELMLLNEKVSAQRARELGLVTKVVAADDLDAETDRLAAALAASAPLALRRMKTNLAEAATLGFAEAVARDSERHIACAFSDDAAEAGAAFLARRTPQFTGH</sequence>